<evidence type="ECO:0000313" key="7">
    <source>
        <dbReference type="RefSeq" id="XP_022092325.1"/>
    </source>
</evidence>
<keyword evidence="6" id="KW-1185">Reference proteome</keyword>
<proteinExistence type="predicted"/>
<dbReference type="InterPro" id="IPR045219">
    <property type="entry name" value="PKAT"/>
</dbReference>
<dbReference type="SUPFAM" id="SSF49299">
    <property type="entry name" value="PKD domain"/>
    <property type="match status" value="1"/>
</dbReference>
<dbReference type="PANTHER" id="PTHR11861">
    <property type="entry name" value="MELANOCYTE PROTEIN PMEL 17-RELATED"/>
    <property type="match status" value="1"/>
</dbReference>
<dbReference type="GeneID" id="110980203"/>
<dbReference type="RefSeq" id="XP_022092325.1">
    <property type="nucleotide sequence ID" value="XM_022236633.1"/>
</dbReference>
<dbReference type="InterPro" id="IPR035986">
    <property type="entry name" value="PKD_dom_sf"/>
</dbReference>
<dbReference type="KEGG" id="aplc:110980203"/>
<organism evidence="6 7">
    <name type="scientific">Acanthaster planci</name>
    <name type="common">Crown-of-thorns starfish</name>
    <dbReference type="NCBI Taxonomy" id="133434"/>
    <lineage>
        <taxon>Eukaryota</taxon>
        <taxon>Metazoa</taxon>
        <taxon>Echinodermata</taxon>
        <taxon>Eleutherozoa</taxon>
        <taxon>Asterozoa</taxon>
        <taxon>Asteroidea</taxon>
        <taxon>Valvatacea</taxon>
        <taxon>Valvatida</taxon>
        <taxon>Acanthasteridae</taxon>
        <taxon>Acanthaster</taxon>
    </lineage>
</organism>
<feature type="transmembrane region" description="Helical" evidence="3">
    <location>
        <begin position="477"/>
        <end position="498"/>
    </location>
</feature>
<evidence type="ECO:0000256" key="1">
    <source>
        <dbReference type="ARBA" id="ARBA00022729"/>
    </source>
</evidence>
<evidence type="ECO:0000256" key="3">
    <source>
        <dbReference type="SAM" id="Phobius"/>
    </source>
</evidence>
<dbReference type="InterPro" id="IPR013783">
    <property type="entry name" value="Ig-like_fold"/>
</dbReference>
<evidence type="ECO:0000313" key="6">
    <source>
        <dbReference type="Proteomes" id="UP000694845"/>
    </source>
</evidence>
<dbReference type="AlphaFoldDB" id="A0A8B7YIU4"/>
<sequence length="556" mass="62028">MKGLVFKCIFSLLVMLLVHPAVRGHCYIIPSGKYGGLAFMSIVGADHSVVSWLCVYIIIVWLNLAPRERALKGILFTVVCLDMDNGSMGFCTAEIFFPRPSLINKRDEKDEDCKMAGRMLFAFATVCIQLTSRYTAAEAPTPKVSITNDGPTIVGATTTFTAKLSFVKETHENLPKPFVGRQKPSPTFLYEYVWSQWICGLPSVSKILQNSTCNFTQTYDCSEDVGLHTVTVTVRKNDFILKPFVVSNSTSFQITEHINADLVIKDGVSCNTTFGLETCDIVATNKSVDMVVNIHDPSNFFKDATLLYHWTFGDGSADTTINQPAVSHMYRKPGRYGIMVNMTAIFPDSNIETRPPKTGDVKHNLKTMDAVRNLTIHGKDNLETGVKATYNISCLASLPLEFCWFVIPTTTNAMSKYQSNDMNCNKIMLTNQTWFEVDHWFNTSGGYSIGVYARNAISNSGADKNVYAQSPKKSQEVVGLVIGIFFGIAACFLCVAVFTNYVRNQNRPHVEVANFDFQRQWQRSVTLGTKIRRLLLGGSRAEHLPLSQDFNRNHSV</sequence>
<keyword evidence="2" id="KW-0325">Glycoprotein</keyword>
<dbReference type="GO" id="GO:0005886">
    <property type="term" value="C:plasma membrane"/>
    <property type="evidence" value="ECO:0007669"/>
    <property type="project" value="TreeGrafter"/>
</dbReference>
<keyword evidence="3" id="KW-1133">Transmembrane helix</keyword>
<accession>A0A8B7YIU4</accession>
<dbReference type="InterPro" id="IPR000601">
    <property type="entry name" value="PKD_dom"/>
</dbReference>
<gene>
    <name evidence="7" type="primary">LOC110980203</name>
</gene>
<dbReference type="OrthoDB" id="8510435at2759"/>
<evidence type="ECO:0000259" key="5">
    <source>
        <dbReference type="PROSITE" id="PS50093"/>
    </source>
</evidence>
<dbReference type="PROSITE" id="PS50093">
    <property type="entry name" value="PKD"/>
    <property type="match status" value="1"/>
</dbReference>
<feature type="domain" description="PKD" evidence="5">
    <location>
        <begin position="308"/>
        <end position="343"/>
    </location>
</feature>
<dbReference type="Gene3D" id="2.60.40.10">
    <property type="entry name" value="Immunoglobulins"/>
    <property type="match status" value="1"/>
</dbReference>
<dbReference type="Proteomes" id="UP000694845">
    <property type="component" value="Unplaced"/>
</dbReference>
<feature type="chain" id="PRO_5034957072" evidence="4">
    <location>
        <begin position="25"/>
        <end position="556"/>
    </location>
</feature>
<protein>
    <submittedName>
        <fullName evidence="7">Transmembrane protein 130-like isoform X1</fullName>
    </submittedName>
</protein>
<keyword evidence="1 4" id="KW-0732">Signal</keyword>
<evidence type="ECO:0000256" key="2">
    <source>
        <dbReference type="ARBA" id="ARBA00023180"/>
    </source>
</evidence>
<dbReference type="Pfam" id="PF00801">
    <property type="entry name" value="PKD"/>
    <property type="match status" value="1"/>
</dbReference>
<name>A0A8B7YIU4_ACAPL</name>
<feature type="signal peptide" evidence="4">
    <location>
        <begin position="1"/>
        <end position="24"/>
    </location>
</feature>
<keyword evidence="3" id="KW-0812">Transmembrane</keyword>
<feature type="transmembrane region" description="Helical" evidence="3">
    <location>
        <begin position="34"/>
        <end position="62"/>
    </location>
</feature>
<dbReference type="CDD" id="cd00146">
    <property type="entry name" value="PKD"/>
    <property type="match status" value="1"/>
</dbReference>
<dbReference type="PANTHER" id="PTHR11861:SF8">
    <property type="entry name" value="PKD DOMAIN-CONTAINING PROTEIN"/>
    <property type="match status" value="1"/>
</dbReference>
<evidence type="ECO:0000256" key="4">
    <source>
        <dbReference type="SAM" id="SignalP"/>
    </source>
</evidence>
<keyword evidence="3" id="KW-0472">Membrane</keyword>
<reference evidence="7" key="1">
    <citation type="submission" date="2025-08" db="UniProtKB">
        <authorList>
            <consortium name="RefSeq"/>
        </authorList>
    </citation>
    <scope>IDENTIFICATION</scope>
</reference>